<gene>
    <name evidence="2" type="ORF">EPI10_032225</name>
</gene>
<proteinExistence type="predicted"/>
<dbReference type="InterPro" id="IPR025724">
    <property type="entry name" value="GAG-pre-integrase_dom"/>
</dbReference>
<protein>
    <submittedName>
        <fullName evidence="2">Pleiotropic drug resistance protein 3-like</fullName>
    </submittedName>
</protein>
<dbReference type="Proteomes" id="UP000325315">
    <property type="component" value="Unassembled WGS sequence"/>
</dbReference>
<sequence>MVDRSFAVNWNLATLVAYTNLLDETKLWHRRTGNVDYKSLSHMSKNNLVENLSNMDNHEDVCRSVPT</sequence>
<organism evidence="2 3">
    <name type="scientific">Gossypium australe</name>
    <dbReference type="NCBI Taxonomy" id="47621"/>
    <lineage>
        <taxon>Eukaryota</taxon>
        <taxon>Viridiplantae</taxon>
        <taxon>Streptophyta</taxon>
        <taxon>Embryophyta</taxon>
        <taxon>Tracheophyta</taxon>
        <taxon>Spermatophyta</taxon>
        <taxon>Magnoliopsida</taxon>
        <taxon>eudicotyledons</taxon>
        <taxon>Gunneridae</taxon>
        <taxon>Pentapetalae</taxon>
        <taxon>rosids</taxon>
        <taxon>malvids</taxon>
        <taxon>Malvales</taxon>
        <taxon>Malvaceae</taxon>
        <taxon>Malvoideae</taxon>
        <taxon>Gossypium</taxon>
    </lineage>
</organism>
<keyword evidence="3" id="KW-1185">Reference proteome</keyword>
<name>A0A5B6X438_9ROSI</name>
<evidence type="ECO:0000259" key="1">
    <source>
        <dbReference type="Pfam" id="PF13976"/>
    </source>
</evidence>
<evidence type="ECO:0000313" key="3">
    <source>
        <dbReference type="Proteomes" id="UP000325315"/>
    </source>
</evidence>
<dbReference type="AlphaFoldDB" id="A0A5B6X438"/>
<dbReference type="EMBL" id="SMMG02000001">
    <property type="protein sequence ID" value="KAA3488473.1"/>
    <property type="molecule type" value="Genomic_DNA"/>
</dbReference>
<feature type="domain" description="GAG-pre-integrase" evidence="1">
    <location>
        <begin position="16"/>
        <end position="64"/>
    </location>
</feature>
<accession>A0A5B6X438</accession>
<comment type="caution">
    <text evidence="2">The sequence shown here is derived from an EMBL/GenBank/DDBJ whole genome shotgun (WGS) entry which is preliminary data.</text>
</comment>
<evidence type="ECO:0000313" key="2">
    <source>
        <dbReference type="EMBL" id="KAA3488473.1"/>
    </source>
</evidence>
<reference evidence="2" key="1">
    <citation type="submission" date="2019-08" db="EMBL/GenBank/DDBJ databases">
        <authorList>
            <person name="Liu F."/>
        </authorList>
    </citation>
    <scope>NUCLEOTIDE SEQUENCE [LARGE SCALE GENOMIC DNA]</scope>
    <source>
        <strain evidence="2">PA1801</strain>
        <tissue evidence="2">Leaf</tissue>
    </source>
</reference>
<dbReference type="Pfam" id="PF13976">
    <property type="entry name" value="gag_pre-integrs"/>
    <property type="match status" value="1"/>
</dbReference>